<dbReference type="AlphaFoldDB" id="A0A6H5IQU2"/>
<protein>
    <submittedName>
        <fullName evidence="2">Uncharacterized protein</fullName>
    </submittedName>
</protein>
<sequence>MDNLNDFDNLLEDGECEESHRVSRTTIPNIVDEEDDDEIERDPIVEEVEEDGEIIDDSDEDTTEEYDDNDDEIKIETEKNISEDEALYSESDSNSYSHSSESCVEQEVQGSKGSVIKKISQKPRLQSTVSSVLNRLNTPESSYKSYKKSRNPIHEKKNYQREKRKGSQKYISTSPDLRHRLQKTDLRLRIGVNNKRSRSPLRIELRNDKYSARHRDSN</sequence>
<feature type="compositionally biased region" description="Basic and acidic residues" evidence="1">
    <location>
        <begin position="152"/>
        <end position="161"/>
    </location>
</feature>
<reference evidence="2 3" key="1">
    <citation type="submission" date="2020-02" db="EMBL/GenBank/DDBJ databases">
        <authorList>
            <person name="Ferguson B K."/>
        </authorList>
    </citation>
    <scope>NUCLEOTIDE SEQUENCE [LARGE SCALE GENOMIC DNA]</scope>
</reference>
<evidence type="ECO:0000313" key="2">
    <source>
        <dbReference type="EMBL" id="CAB0039222.1"/>
    </source>
</evidence>
<evidence type="ECO:0000256" key="1">
    <source>
        <dbReference type="SAM" id="MobiDB-lite"/>
    </source>
</evidence>
<feature type="compositionally biased region" description="Low complexity" evidence="1">
    <location>
        <begin position="88"/>
        <end position="102"/>
    </location>
</feature>
<feature type="compositionally biased region" description="Basic and acidic residues" evidence="1">
    <location>
        <begin position="72"/>
        <end position="82"/>
    </location>
</feature>
<keyword evidence="3" id="KW-1185">Reference proteome</keyword>
<feature type="region of interest" description="Disordered" evidence="1">
    <location>
        <begin position="190"/>
        <end position="218"/>
    </location>
</feature>
<gene>
    <name evidence="2" type="ORF">TBRA_LOCUS10974</name>
</gene>
<name>A0A6H5IQU2_9HYME</name>
<evidence type="ECO:0000313" key="3">
    <source>
        <dbReference type="Proteomes" id="UP000479190"/>
    </source>
</evidence>
<dbReference type="OrthoDB" id="422106at2759"/>
<feature type="compositionally biased region" description="Polar residues" evidence="1">
    <location>
        <begin position="123"/>
        <end position="144"/>
    </location>
</feature>
<dbReference type="Proteomes" id="UP000479190">
    <property type="component" value="Unassembled WGS sequence"/>
</dbReference>
<dbReference type="EMBL" id="CADCXV010000944">
    <property type="protein sequence ID" value="CAB0039222.1"/>
    <property type="molecule type" value="Genomic_DNA"/>
</dbReference>
<feature type="compositionally biased region" description="Basic and acidic residues" evidence="1">
    <location>
        <begin position="201"/>
        <end position="218"/>
    </location>
</feature>
<proteinExistence type="predicted"/>
<organism evidence="2 3">
    <name type="scientific">Trichogramma brassicae</name>
    <dbReference type="NCBI Taxonomy" id="86971"/>
    <lineage>
        <taxon>Eukaryota</taxon>
        <taxon>Metazoa</taxon>
        <taxon>Ecdysozoa</taxon>
        <taxon>Arthropoda</taxon>
        <taxon>Hexapoda</taxon>
        <taxon>Insecta</taxon>
        <taxon>Pterygota</taxon>
        <taxon>Neoptera</taxon>
        <taxon>Endopterygota</taxon>
        <taxon>Hymenoptera</taxon>
        <taxon>Apocrita</taxon>
        <taxon>Proctotrupomorpha</taxon>
        <taxon>Chalcidoidea</taxon>
        <taxon>Trichogrammatidae</taxon>
        <taxon>Trichogramma</taxon>
    </lineage>
</organism>
<feature type="region of interest" description="Disordered" evidence="1">
    <location>
        <begin position="1"/>
        <end position="177"/>
    </location>
</feature>
<accession>A0A6H5IQU2</accession>
<feature type="compositionally biased region" description="Acidic residues" evidence="1">
    <location>
        <begin position="31"/>
        <end position="71"/>
    </location>
</feature>